<dbReference type="AlphaFoldDB" id="A0A914Y3E5"/>
<proteinExistence type="predicted"/>
<keyword evidence="1" id="KW-0732">Signal</keyword>
<dbReference type="Proteomes" id="UP000887577">
    <property type="component" value="Unplaced"/>
</dbReference>
<evidence type="ECO:0000313" key="3">
    <source>
        <dbReference type="WBParaSite" id="PSU_v2.g12283.t1"/>
    </source>
</evidence>
<evidence type="ECO:0000256" key="1">
    <source>
        <dbReference type="SAM" id="SignalP"/>
    </source>
</evidence>
<protein>
    <submittedName>
        <fullName evidence="3">Uncharacterized protein</fullName>
    </submittedName>
</protein>
<dbReference type="WBParaSite" id="PSU_v2.g12283.t1">
    <property type="protein sequence ID" value="PSU_v2.g12283.t1"/>
    <property type="gene ID" value="PSU_v2.g12283"/>
</dbReference>
<sequence>MFKLILLILFIIFVKINGDDGGLSDIPFTGTVEDVQEAYRTKLAVELAEKGKIPIPSKESPLAVFPGIGGIGSQKPRIVESNIANVGPIGGVFSKPFGLNA</sequence>
<organism evidence="2 3">
    <name type="scientific">Panagrolaimus superbus</name>
    <dbReference type="NCBI Taxonomy" id="310955"/>
    <lineage>
        <taxon>Eukaryota</taxon>
        <taxon>Metazoa</taxon>
        <taxon>Ecdysozoa</taxon>
        <taxon>Nematoda</taxon>
        <taxon>Chromadorea</taxon>
        <taxon>Rhabditida</taxon>
        <taxon>Tylenchina</taxon>
        <taxon>Panagrolaimomorpha</taxon>
        <taxon>Panagrolaimoidea</taxon>
        <taxon>Panagrolaimidae</taxon>
        <taxon>Panagrolaimus</taxon>
    </lineage>
</organism>
<keyword evidence="2" id="KW-1185">Reference proteome</keyword>
<name>A0A914Y3E5_9BILA</name>
<feature type="chain" id="PRO_5038031824" evidence="1">
    <location>
        <begin position="19"/>
        <end position="101"/>
    </location>
</feature>
<feature type="signal peptide" evidence="1">
    <location>
        <begin position="1"/>
        <end position="18"/>
    </location>
</feature>
<evidence type="ECO:0000313" key="2">
    <source>
        <dbReference type="Proteomes" id="UP000887577"/>
    </source>
</evidence>
<accession>A0A914Y3E5</accession>
<reference evidence="3" key="1">
    <citation type="submission" date="2022-11" db="UniProtKB">
        <authorList>
            <consortium name="WormBaseParasite"/>
        </authorList>
    </citation>
    <scope>IDENTIFICATION</scope>
</reference>